<sequence length="91" mass="10223">MLRPRLRHQDVWEIGRVVSGAALSPRHHSSVYLTASMCGRRQRAVIFEWSMRPALSSRLLVVLYPGDEHLKTLGISIQRLTVCGSSIKGLL</sequence>
<reference evidence="1" key="1">
    <citation type="journal article" date="2023" name="G3 (Bethesda)">
        <title>A reference genome for the long-term kleptoplast-retaining sea slug Elysia crispata morphotype clarki.</title>
        <authorList>
            <person name="Eastman K.E."/>
            <person name="Pendleton A.L."/>
            <person name="Shaikh M.A."/>
            <person name="Suttiyut T."/>
            <person name="Ogas R."/>
            <person name="Tomko P."/>
            <person name="Gavelis G."/>
            <person name="Widhalm J.R."/>
            <person name="Wisecaver J.H."/>
        </authorList>
    </citation>
    <scope>NUCLEOTIDE SEQUENCE</scope>
    <source>
        <strain evidence="1">ECLA1</strain>
    </source>
</reference>
<evidence type="ECO:0000313" key="2">
    <source>
        <dbReference type="Proteomes" id="UP001283361"/>
    </source>
</evidence>
<gene>
    <name evidence="1" type="ORF">RRG08_012359</name>
</gene>
<accession>A0AAE1ABM1</accession>
<organism evidence="1 2">
    <name type="scientific">Elysia crispata</name>
    <name type="common">lettuce slug</name>
    <dbReference type="NCBI Taxonomy" id="231223"/>
    <lineage>
        <taxon>Eukaryota</taxon>
        <taxon>Metazoa</taxon>
        <taxon>Spiralia</taxon>
        <taxon>Lophotrochozoa</taxon>
        <taxon>Mollusca</taxon>
        <taxon>Gastropoda</taxon>
        <taxon>Heterobranchia</taxon>
        <taxon>Euthyneura</taxon>
        <taxon>Panpulmonata</taxon>
        <taxon>Sacoglossa</taxon>
        <taxon>Placobranchoidea</taxon>
        <taxon>Plakobranchidae</taxon>
        <taxon>Elysia</taxon>
    </lineage>
</organism>
<keyword evidence="2" id="KW-1185">Reference proteome</keyword>
<dbReference type="Proteomes" id="UP001283361">
    <property type="component" value="Unassembled WGS sequence"/>
</dbReference>
<name>A0AAE1ABM1_9GAST</name>
<dbReference type="AlphaFoldDB" id="A0AAE1ABM1"/>
<protein>
    <submittedName>
        <fullName evidence="1">Uncharacterized protein</fullName>
    </submittedName>
</protein>
<evidence type="ECO:0000313" key="1">
    <source>
        <dbReference type="EMBL" id="KAK3784940.1"/>
    </source>
</evidence>
<proteinExistence type="predicted"/>
<dbReference type="EMBL" id="JAWDGP010002181">
    <property type="protein sequence ID" value="KAK3784940.1"/>
    <property type="molecule type" value="Genomic_DNA"/>
</dbReference>
<comment type="caution">
    <text evidence="1">The sequence shown here is derived from an EMBL/GenBank/DDBJ whole genome shotgun (WGS) entry which is preliminary data.</text>
</comment>